<dbReference type="InterPro" id="IPR039425">
    <property type="entry name" value="RNA_pol_sigma-70-like"/>
</dbReference>
<gene>
    <name evidence="6" type="ORF">AMOR_02280</name>
</gene>
<keyword evidence="3" id="KW-0238">DNA-binding</keyword>
<name>A0ABM7WP45_9BACT</name>
<dbReference type="Proteomes" id="UP001162891">
    <property type="component" value="Chromosome"/>
</dbReference>
<dbReference type="InterPro" id="IPR013325">
    <property type="entry name" value="RNA_pol_sigma_r2"/>
</dbReference>
<protein>
    <recommendedName>
        <fullName evidence="5">RNA polymerase sigma-70 region 2 domain-containing protein</fullName>
    </recommendedName>
</protein>
<feature type="domain" description="RNA polymerase sigma-70 region 2" evidence="5">
    <location>
        <begin position="24"/>
        <end position="91"/>
    </location>
</feature>
<evidence type="ECO:0000256" key="4">
    <source>
        <dbReference type="ARBA" id="ARBA00023163"/>
    </source>
</evidence>
<dbReference type="InterPro" id="IPR014284">
    <property type="entry name" value="RNA_pol_sigma-70_dom"/>
</dbReference>
<evidence type="ECO:0000313" key="6">
    <source>
        <dbReference type="EMBL" id="BDG01232.1"/>
    </source>
</evidence>
<dbReference type="RefSeq" id="WP_248357624.1">
    <property type="nucleotide sequence ID" value="NZ_AP025591.1"/>
</dbReference>
<sequence>MTPDDRIHALLATGDLRGAATEAIRGYHGEILRFLRASLRNDADAEEAFSVFAEHLWRSIGTYQGRASFRTWALRIAANAALNVRSEAWRRRGRAFETGEASALAASLSTGSGVRVEQQRSALDRLREALSLEDQILLVLRVDQGLSWADVAEVLSLDQGGPVTAATLTKRFERLKERLSRLAGDAGLLS</sequence>
<keyword evidence="1" id="KW-0805">Transcription regulation</keyword>
<keyword evidence="4" id="KW-0804">Transcription</keyword>
<dbReference type="SUPFAM" id="SSF88946">
    <property type="entry name" value="Sigma2 domain of RNA polymerase sigma factors"/>
    <property type="match status" value="1"/>
</dbReference>
<dbReference type="Gene3D" id="1.10.10.10">
    <property type="entry name" value="Winged helix-like DNA-binding domain superfamily/Winged helix DNA-binding domain"/>
    <property type="match status" value="1"/>
</dbReference>
<evidence type="ECO:0000313" key="7">
    <source>
        <dbReference type="Proteomes" id="UP001162891"/>
    </source>
</evidence>
<accession>A0ABM7WP45</accession>
<evidence type="ECO:0000256" key="1">
    <source>
        <dbReference type="ARBA" id="ARBA00023015"/>
    </source>
</evidence>
<dbReference type="InterPro" id="IPR036388">
    <property type="entry name" value="WH-like_DNA-bd_sf"/>
</dbReference>
<dbReference type="EMBL" id="AP025591">
    <property type="protein sequence ID" value="BDG01232.1"/>
    <property type="molecule type" value="Genomic_DNA"/>
</dbReference>
<dbReference type="PANTHER" id="PTHR43133">
    <property type="entry name" value="RNA POLYMERASE ECF-TYPE SIGMA FACTO"/>
    <property type="match status" value="1"/>
</dbReference>
<dbReference type="Gene3D" id="1.10.1740.10">
    <property type="match status" value="1"/>
</dbReference>
<organism evidence="6 7">
    <name type="scientific">Anaeromyxobacter oryzae</name>
    <dbReference type="NCBI Taxonomy" id="2918170"/>
    <lineage>
        <taxon>Bacteria</taxon>
        <taxon>Pseudomonadati</taxon>
        <taxon>Myxococcota</taxon>
        <taxon>Myxococcia</taxon>
        <taxon>Myxococcales</taxon>
        <taxon>Cystobacterineae</taxon>
        <taxon>Anaeromyxobacteraceae</taxon>
        <taxon>Anaeromyxobacter</taxon>
    </lineage>
</organism>
<proteinExistence type="predicted"/>
<evidence type="ECO:0000256" key="3">
    <source>
        <dbReference type="ARBA" id="ARBA00023125"/>
    </source>
</evidence>
<dbReference type="InterPro" id="IPR007627">
    <property type="entry name" value="RNA_pol_sigma70_r2"/>
</dbReference>
<keyword evidence="2" id="KW-0731">Sigma factor</keyword>
<dbReference type="Pfam" id="PF04542">
    <property type="entry name" value="Sigma70_r2"/>
    <property type="match status" value="1"/>
</dbReference>
<keyword evidence="7" id="KW-1185">Reference proteome</keyword>
<evidence type="ECO:0000256" key="2">
    <source>
        <dbReference type="ARBA" id="ARBA00023082"/>
    </source>
</evidence>
<dbReference type="PANTHER" id="PTHR43133:SF8">
    <property type="entry name" value="RNA POLYMERASE SIGMA FACTOR HI_1459-RELATED"/>
    <property type="match status" value="1"/>
</dbReference>
<dbReference type="NCBIfam" id="TIGR02937">
    <property type="entry name" value="sigma70-ECF"/>
    <property type="match status" value="1"/>
</dbReference>
<reference evidence="7" key="1">
    <citation type="journal article" date="2022" name="Int. J. Syst. Evol. Microbiol.">
        <title>Anaeromyxobacter oryzae sp. nov., Anaeromyxobacter diazotrophicus sp. nov. and Anaeromyxobacter paludicola sp. nov., isolated from paddy soils.</title>
        <authorList>
            <person name="Itoh H."/>
            <person name="Xu Z."/>
            <person name="Mise K."/>
            <person name="Masuda Y."/>
            <person name="Ushijima N."/>
            <person name="Hayakawa C."/>
            <person name="Shiratori Y."/>
            <person name="Senoo K."/>
        </authorList>
    </citation>
    <scope>NUCLEOTIDE SEQUENCE [LARGE SCALE GENOMIC DNA]</scope>
    <source>
        <strain evidence="7">Red232</strain>
    </source>
</reference>
<evidence type="ECO:0000259" key="5">
    <source>
        <dbReference type="Pfam" id="PF04542"/>
    </source>
</evidence>